<name>A0ABD5SWG6_9EURY</name>
<proteinExistence type="predicted"/>
<gene>
    <name evidence="2" type="ORF">ACFQE6_31090</name>
</gene>
<dbReference type="EMBL" id="JBHSWV010000719">
    <property type="protein sequence ID" value="MFC6769313.1"/>
    <property type="molecule type" value="Genomic_DNA"/>
</dbReference>
<reference evidence="2 3" key="1">
    <citation type="journal article" date="2019" name="Int. J. Syst. Evol. Microbiol.">
        <title>The Global Catalogue of Microorganisms (GCM) 10K type strain sequencing project: providing services to taxonomists for standard genome sequencing and annotation.</title>
        <authorList>
            <consortium name="The Broad Institute Genomics Platform"/>
            <consortium name="The Broad Institute Genome Sequencing Center for Infectious Disease"/>
            <person name="Wu L."/>
            <person name="Ma J."/>
        </authorList>
    </citation>
    <scope>NUCLEOTIDE SEQUENCE [LARGE SCALE GENOMIC DNA]</scope>
    <source>
        <strain evidence="2 3">LMG 29247</strain>
    </source>
</reference>
<feature type="compositionally biased region" description="Low complexity" evidence="1">
    <location>
        <begin position="257"/>
        <end position="275"/>
    </location>
</feature>
<evidence type="ECO:0000313" key="2">
    <source>
        <dbReference type="EMBL" id="MFC6769313.1"/>
    </source>
</evidence>
<evidence type="ECO:0000256" key="1">
    <source>
        <dbReference type="SAM" id="MobiDB-lite"/>
    </source>
</evidence>
<dbReference type="AlphaFoldDB" id="A0ABD5SWG6"/>
<keyword evidence="3" id="KW-1185">Reference proteome</keyword>
<sequence>MIDRSTFVAAFLVIAVIASPPAVAYSGASGPSSSSNEAAQLADGNPLDSLACLPSPTLENISMNAYKQEATNLQTKSGDVSATSTGPSDGQDTFGIESGLIAASTICFSGSDHDRESIELQLNDVGFEDTKLIGPWTDVEFEQGEADSMTVVLSPEAVLDLLKQLPDSINAIKTIKNLFGIEDYGIDETDPAANETDDTEDNTTDPDDDTGDNTTDSDNDTGDDIVTDPVDDTEDDMTDPVDNSTDETTDAVDDTVDNTTDTVNDTTNNTADAIDDTTNNTTDAVDGTVDTTTDAVDDTTNNTTDAVDDTVDDTALDEPVDNTTDAVDETVDGTTDVVDDTVDGTTDIIGGITDGTTDAISATTDSIIG</sequence>
<comment type="caution">
    <text evidence="2">The sequence shown here is derived from an EMBL/GenBank/DDBJ whole genome shotgun (WGS) entry which is preliminary data.</text>
</comment>
<feature type="compositionally biased region" description="Acidic residues" evidence="1">
    <location>
        <begin position="187"/>
        <end position="256"/>
    </location>
</feature>
<feature type="region of interest" description="Disordered" evidence="1">
    <location>
        <begin position="187"/>
        <end position="275"/>
    </location>
</feature>
<dbReference type="Proteomes" id="UP001596383">
    <property type="component" value="Unassembled WGS sequence"/>
</dbReference>
<evidence type="ECO:0000313" key="3">
    <source>
        <dbReference type="Proteomes" id="UP001596383"/>
    </source>
</evidence>
<dbReference type="RefSeq" id="WP_273741987.1">
    <property type="nucleotide sequence ID" value="NZ_JAQIVI010000719.1"/>
</dbReference>
<protein>
    <submittedName>
        <fullName evidence="2">Uncharacterized protein</fullName>
    </submittedName>
</protein>
<organism evidence="2 3">
    <name type="scientific">Natrinema soli</name>
    <dbReference type="NCBI Taxonomy" id="1930624"/>
    <lineage>
        <taxon>Archaea</taxon>
        <taxon>Methanobacteriati</taxon>
        <taxon>Methanobacteriota</taxon>
        <taxon>Stenosarchaea group</taxon>
        <taxon>Halobacteria</taxon>
        <taxon>Halobacteriales</taxon>
        <taxon>Natrialbaceae</taxon>
        <taxon>Natrinema</taxon>
    </lineage>
</organism>
<accession>A0ABD5SWG6</accession>
<dbReference type="Gene3D" id="1.20.120.20">
    <property type="entry name" value="Apolipoprotein"/>
    <property type="match status" value="1"/>
</dbReference>